<dbReference type="InterPro" id="IPR011925">
    <property type="entry name" value="LolCE_TM"/>
</dbReference>
<reference evidence="11 12" key="1">
    <citation type="submission" date="2018-09" db="EMBL/GenBank/DDBJ databases">
        <authorList>
            <person name="Wang Z."/>
        </authorList>
    </citation>
    <scope>NUCLEOTIDE SEQUENCE [LARGE SCALE GENOMIC DNA]</scope>
    <source>
        <strain evidence="11 12">ALS 81</strain>
    </source>
</reference>
<evidence type="ECO:0000256" key="3">
    <source>
        <dbReference type="ARBA" id="ARBA00022448"/>
    </source>
</evidence>
<gene>
    <name evidence="11" type="ORF">DBZ36_03505</name>
</gene>
<evidence type="ECO:0000313" key="12">
    <source>
        <dbReference type="Proteomes" id="UP000286482"/>
    </source>
</evidence>
<name>A0A420EFR7_9ALTE</name>
<sequence length="423" mass="46646">MCADDVWQCCPIKVLWRLIFQRLAWKLKQLSLLLHIALRFSSGARQQRFASFVSWFSTLGVTLGVASLIAVISVMNGFSQQLQSRILNVVPHFSLASAQDTPALLKDVPNSPLILSDVIIQSQQQLLAASLQGIDPKLQMDSKQLNAHLQTTNIEQLKAGKYQLILGSGLARQLDVNLGDTLRVIATDRVVYSALGELPAQRNFQVVDIFEFGSEVDQMFAITHIDDLSRMMRSSRESMQVTRYFLERPLQLESLIQQASHMGLEFDDWRRYFGEFFAAVKMERAMMSLLFGLIIAVAAFNIFSALVMIVGEKLSDIAILQTLGLSQSKIVTLFVIQGAWSGCLGALAGGVLGIGLAHSINSLLSVLGLNLSQNFAQTGLPVLVEPMQVLTIIISAMLLSIVATIYPAYKASQVLPAEALRYE</sequence>
<dbReference type="GO" id="GO:0098797">
    <property type="term" value="C:plasma membrane protein complex"/>
    <property type="evidence" value="ECO:0007669"/>
    <property type="project" value="TreeGrafter"/>
</dbReference>
<organism evidence="11 12">
    <name type="scientific">Alginatibacterium sediminis</name>
    <dbReference type="NCBI Taxonomy" id="2164068"/>
    <lineage>
        <taxon>Bacteria</taxon>
        <taxon>Pseudomonadati</taxon>
        <taxon>Pseudomonadota</taxon>
        <taxon>Gammaproteobacteria</taxon>
        <taxon>Alteromonadales</taxon>
        <taxon>Alteromonadaceae</taxon>
        <taxon>Alginatibacterium</taxon>
    </lineage>
</organism>
<proteinExistence type="inferred from homology"/>
<keyword evidence="12" id="KW-1185">Reference proteome</keyword>
<feature type="domain" description="ABC3 transporter permease C-terminal" evidence="9">
    <location>
        <begin position="289"/>
        <end position="413"/>
    </location>
</feature>
<accession>A0A420EFR7</accession>
<dbReference type="InterPro" id="IPR025857">
    <property type="entry name" value="MacB_PCD"/>
</dbReference>
<evidence type="ECO:0000256" key="7">
    <source>
        <dbReference type="ARBA" id="ARBA00023136"/>
    </source>
</evidence>
<feature type="transmembrane region" description="Helical" evidence="8">
    <location>
        <begin position="343"/>
        <end position="369"/>
    </location>
</feature>
<evidence type="ECO:0000256" key="1">
    <source>
        <dbReference type="ARBA" id="ARBA00004651"/>
    </source>
</evidence>
<keyword evidence="3" id="KW-0813">Transport</keyword>
<evidence type="ECO:0000256" key="8">
    <source>
        <dbReference type="SAM" id="Phobius"/>
    </source>
</evidence>
<dbReference type="GO" id="GO:0042953">
    <property type="term" value="P:lipoprotein transport"/>
    <property type="evidence" value="ECO:0007669"/>
    <property type="project" value="InterPro"/>
</dbReference>
<keyword evidence="4" id="KW-1003">Cell membrane</keyword>
<evidence type="ECO:0000256" key="2">
    <source>
        <dbReference type="ARBA" id="ARBA00005236"/>
    </source>
</evidence>
<feature type="transmembrane region" description="Helical" evidence="8">
    <location>
        <begin position="289"/>
        <end position="311"/>
    </location>
</feature>
<dbReference type="InterPro" id="IPR051447">
    <property type="entry name" value="Lipoprotein-release_system"/>
</dbReference>
<dbReference type="InterPro" id="IPR003838">
    <property type="entry name" value="ABC3_permease_C"/>
</dbReference>
<evidence type="ECO:0000256" key="6">
    <source>
        <dbReference type="ARBA" id="ARBA00022989"/>
    </source>
</evidence>
<dbReference type="Pfam" id="PF02687">
    <property type="entry name" value="FtsX"/>
    <property type="match status" value="1"/>
</dbReference>
<keyword evidence="11" id="KW-0449">Lipoprotein</keyword>
<protein>
    <submittedName>
        <fullName evidence="11">Lipoprotein-releasing ABC transporter permease subunit</fullName>
    </submittedName>
</protein>
<feature type="domain" description="MacB-like periplasmic core" evidence="10">
    <location>
        <begin position="54"/>
        <end position="232"/>
    </location>
</feature>
<dbReference type="NCBIfam" id="TIGR02212">
    <property type="entry name" value="lolCE"/>
    <property type="match status" value="1"/>
</dbReference>
<evidence type="ECO:0000259" key="9">
    <source>
        <dbReference type="Pfam" id="PF02687"/>
    </source>
</evidence>
<keyword evidence="7 8" id="KW-0472">Membrane</keyword>
<evidence type="ECO:0000259" key="10">
    <source>
        <dbReference type="Pfam" id="PF12704"/>
    </source>
</evidence>
<dbReference type="PANTHER" id="PTHR30489">
    <property type="entry name" value="LIPOPROTEIN-RELEASING SYSTEM TRANSMEMBRANE PROTEIN LOLE"/>
    <property type="match status" value="1"/>
</dbReference>
<evidence type="ECO:0000256" key="5">
    <source>
        <dbReference type="ARBA" id="ARBA00022692"/>
    </source>
</evidence>
<evidence type="ECO:0000256" key="4">
    <source>
        <dbReference type="ARBA" id="ARBA00022475"/>
    </source>
</evidence>
<dbReference type="GO" id="GO:0044874">
    <property type="term" value="P:lipoprotein localization to outer membrane"/>
    <property type="evidence" value="ECO:0007669"/>
    <property type="project" value="TreeGrafter"/>
</dbReference>
<comment type="caution">
    <text evidence="11">The sequence shown here is derived from an EMBL/GenBank/DDBJ whole genome shotgun (WGS) entry which is preliminary data.</text>
</comment>
<dbReference type="EMBL" id="RAQO01000004">
    <property type="protein sequence ID" value="RKF19545.1"/>
    <property type="molecule type" value="Genomic_DNA"/>
</dbReference>
<dbReference type="Pfam" id="PF12704">
    <property type="entry name" value="MacB_PCD"/>
    <property type="match status" value="1"/>
</dbReference>
<dbReference type="AlphaFoldDB" id="A0A420EFR7"/>
<dbReference type="PANTHER" id="PTHR30489:SF8">
    <property type="entry name" value="LIPOPROTEIN-RELEASING SYSTEM TRANSMEMBRANE PROTEIN LOLC"/>
    <property type="match status" value="1"/>
</dbReference>
<keyword evidence="6 8" id="KW-1133">Transmembrane helix</keyword>
<feature type="transmembrane region" description="Helical" evidence="8">
    <location>
        <begin position="389"/>
        <end position="409"/>
    </location>
</feature>
<keyword evidence="5 8" id="KW-0812">Transmembrane</keyword>
<evidence type="ECO:0000313" key="11">
    <source>
        <dbReference type="EMBL" id="RKF19545.1"/>
    </source>
</evidence>
<dbReference type="Proteomes" id="UP000286482">
    <property type="component" value="Unassembled WGS sequence"/>
</dbReference>
<comment type="similarity">
    <text evidence="2">Belongs to the ABC-4 integral membrane protein family. LolC/E subfamily.</text>
</comment>
<comment type="subcellular location">
    <subcellularLocation>
        <location evidence="1">Cell membrane</location>
        <topology evidence="1">Multi-pass membrane protein</topology>
    </subcellularLocation>
</comment>
<feature type="transmembrane region" description="Helical" evidence="8">
    <location>
        <begin position="52"/>
        <end position="75"/>
    </location>
</feature>